<organism evidence="6 7">
    <name type="scientific">Hwanghaeella grinnelliae</name>
    <dbReference type="NCBI Taxonomy" id="2500179"/>
    <lineage>
        <taxon>Bacteria</taxon>
        <taxon>Pseudomonadati</taxon>
        <taxon>Pseudomonadota</taxon>
        <taxon>Alphaproteobacteria</taxon>
        <taxon>Rhodospirillales</taxon>
        <taxon>Rhodospirillaceae</taxon>
        <taxon>Hwanghaeella</taxon>
    </lineage>
</organism>
<keyword evidence="3" id="KW-0408">Iron</keyword>
<dbReference type="OrthoDB" id="651281at2"/>
<evidence type="ECO:0000313" key="7">
    <source>
        <dbReference type="Proteomes" id="UP000287447"/>
    </source>
</evidence>
<dbReference type="AlphaFoldDB" id="A0A3S2VS33"/>
<dbReference type="GO" id="GO:0016787">
    <property type="term" value="F:hydrolase activity"/>
    <property type="evidence" value="ECO:0007669"/>
    <property type="project" value="UniProtKB-KW"/>
</dbReference>
<evidence type="ECO:0000256" key="1">
    <source>
        <dbReference type="ARBA" id="ARBA00022723"/>
    </source>
</evidence>
<evidence type="ECO:0000313" key="6">
    <source>
        <dbReference type="EMBL" id="RVU38423.1"/>
    </source>
</evidence>
<reference evidence="7" key="1">
    <citation type="submission" date="2019-01" db="EMBL/GenBank/DDBJ databases">
        <title>Gri0909 isolated from a small marine red alga.</title>
        <authorList>
            <person name="Kim J."/>
            <person name="Jeong S.E."/>
            <person name="Jeon C.O."/>
        </authorList>
    </citation>
    <scope>NUCLEOTIDE SEQUENCE [LARGE SCALE GENOMIC DNA]</scope>
    <source>
        <strain evidence="7">Gri0909</strain>
    </source>
</reference>
<feature type="domain" description="Calcineurin-like phosphoesterase" evidence="5">
    <location>
        <begin position="1"/>
        <end position="192"/>
    </location>
</feature>
<dbReference type="InterPro" id="IPR004843">
    <property type="entry name" value="Calcineurin-like_PHP"/>
</dbReference>
<dbReference type="SUPFAM" id="SSF56300">
    <property type="entry name" value="Metallo-dependent phosphatases"/>
    <property type="match status" value="1"/>
</dbReference>
<gene>
    <name evidence="6" type="ORF">EOI86_03820</name>
</gene>
<proteinExistence type="inferred from homology"/>
<keyword evidence="2" id="KW-0378">Hydrolase</keyword>
<keyword evidence="7" id="KW-1185">Reference proteome</keyword>
<dbReference type="Gene3D" id="3.60.21.10">
    <property type="match status" value="1"/>
</dbReference>
<dbReference type="EMBL" id="SADE01000001">
    <property type="protein sequence ID" value="RVU38423.1"/>
    <property type="molecule type" value="Genomic_DNA"/>
</dbReference>
<dbReference type="RefSeq" id="WP_127763794.1">
    <property type="nucleotide sequence ID" value="NZ_SADE01000001.1"/>
</dbReference>
<dbReference type="PANTHER" id="PTHR42988:SF2">
    <property type="entry name" value="CYCLIC NUCLEOTIDE PHOSPHODIESTERASE CBUA0032-RELATED"/>
    <property type="match status" value="1"/>
</dbReference>
<keyword evidence="1" id="KW-0479">Metal-binding</keyword>
<protein>
    <recommendedName>
        <fullName evidence="5">Calcineurin-like phosphoesterase domain-containing protein</fullName>
    </recommendedName>
</protein>
<evidence type="ECO:0000256" key="2">
    <source>
        <dbReference type="ARBA" id="ARBA00022801"/>
    </source>
</evidence>
<evidence type="ECO:0000256" key="3">
    <source>
        <dbReference type="ARBA" id="ARBA00023004"/>
    </source>
</evidence>
<comment type="similarity">
    <text evidence="4">Belongs to the cyclic nucleotide phosphodiesterase class-III family.</text>
</comment>
<sequence>MKIVLLSDIHIGSKKNVPGRTPVDCLRAAVRHVLDKNADADHCILLGDLTDTGADAEYAVLRDALAPLPMPCHMIIGNHDEREAFKRAFPDAPVDADGYVQQVFDAGAFQFLLLDTYWPGHGGGILDGGRLDWLNDQLTASDKPCLVFLHHPPFDSGVPGFEALRLQDRPALRSVIAEHGAKVAALFSGHCHMTVSATVAGRPAFGMRSLFYQINQDFEDPALKGSDTAPPAYGVVLIDGTDLTVHSVDFDLT</sequence>
<comment type="caution">
    <text evidence="6">The sequence shown here is derived from an EMBL/GenBank/DDBJ whole genome shotgun (WGS) entry which is preliminary data.</text>
</comment>
<dbReference type="InterPro" id="IPR050884">
    <property type="entry name" value="CNP_phosphodiesterase-III"/>
</dbReference>
<dbReference type="PANTHER" id="PTHR42988">
    <property type="entry name" value="PHOSPHOHYDROLASE"/>
    <property type="match status" value="1"/>
</dbReference>
<dbReference type="Proteomes" id="UP000287447">
    <property type="component" value="Unassembled WGS sequence"/>
</dbReference>
<dbReference type="Pfam" id="PF00149">
    <property type="entry name" value="Metallophos"/>
    <property type="match status" value="1"/>
</dbReference>
<dbReference type="InterPro" id="IPR029052">
    <property type="entry name" value="Metallo-depent_PP-like"/>
</dbReference>
<evidence type="ECO:0000259" key="5">
    <source>
        <dbReference type="Pfam" id="PF00149"/>
    </source>
</evidence>
<name>A0A3S2VS33_9PROT</name>
<accession>A0A3S2VS33</accession>
<dbReference type="GO" id="GO:0046872">
    <property type="term" value="F:metal ion binding"/>
    <property type="evidence" value="ECO:0007669"/>
    <property type="project" value="UniProtKB-KW"/>
</dbReference>
<evidence type="ECO:0000256" key="4">
    <source>
        <dbReference type="ARBA" id="ARBA00025742"/>
    </source>
</evidence>